<dbReference type="EMBL" id="JANBPW010002349">
    <property type="protein sequence ID" value="KAJ1941113.1"/>
    <property type="molecule type" value="Genomic_DNA"/>
</dbReference>
<accession>A0ACC1J821</accession>
<sequence>MPRPGEGKVDCTVIAGRVHQTLSSAYPLKLLSPEAVHNPDTRLIPAVSYILSYGGGIVHGDQIHVDATAGSGSALLLLTQGSTKVYRQRPGRPPSYLKNPKNDSKFDIHQTYQTLVVDVQANAMVCLLPDPVTCFEHAKYNQRQVVRMADASASLVLLDWVTSGRMSRGERWVFDKYLSVNAVLVGGKLVIRDALLLEDARALSKDRETSSFKRRLADIDVFAYLLVLGPEVAKIAKVFRDEHAEHRIKPFRPNARAVDAEETDIRWSVSEVAEHGLEGVAVRVAGPSTEAVKWWIKKRIGGLQSVVGDSAWSMYYNA</sequence>
<name>A0ACC1J821_9FUNG</name>
<proteinExistence type="predicted"/>
<dbReference type="Proteomes" id="UP001150603">
    <property type="component" value="Unassembled WGS sequence"/>
</dbReference>
<reference evidence="1" key="1">
    <citation type="submission" date="2022-07" db="EMBL/GenBank/DDBJ databases">
        <title>Phylogenomic reconstructions and comparative analyses of Kickxellomycotina fungi.</title>
        <authorList>
            <person name="Reynolds N.K."/>
            <person name="Stajich J.E."/>
            <person name="Barry K."/>
            <person name="Grigoriev I.V."/>
            <person name="Crous P."/>
            <person name="Smith M.E."/>
        </authorList>
    </citation>
    <scope>NUCLEOTIDE SEQUENCE</scope>
    <source>
        <strain evidence="1">NRRL 5244</strain>
    </source>
</reference>
<keyword evidence="2" id="KW-1185">Reference proteome</keyword>
<organism evidence="1 2">
    <name type="scientific">Linderina macrospora</name>
    <dbReference type="NCBI Taxonomy" id="4868"/>
    <lineage>
        <taxon>Eukaryota</taxon>
        <taxon>Fungi</taxon>
        <taxon>Fungi incertae sedis</taxon>
        <taxon>Zoopagomycota</taxon>
        <taxon>Kickxellomycotina</taxon>
        <taxon>Kickxellomycetes</taxon>
        <taxon>Kickxellales</taxon>
        <taxon>Kickxellaceae</taxon>
        <taxon>Linderina</taxon>
    </lineage>
</organism>
<gene>
    <name evidence="1" type="ORF">FBU59_003594</name>
</gene>
<evidence type="ECO:0000313" key="1">
    <source>
        <dbReference type="EMBL" id="KAJ1941113.1"/>
    </source>
</evidence>
<protein>
    <submittedName>
        <fullName evidence="1">Uncharacterized protein</fullName>
    </submittedName>
</protein>
<comment type="caution">
    <text evidence="1">The sequence shown here is derived from an EMBL/GenBank/DDBJ whole genome shotgun (WGS) entry which is preliminary data.</text>
</comment>
<evidence type="ECO:0000313" key="2">
    <source>
        <dbReference type="Proteomes" id="UP001150603"/>
    </source>
</evidence>